<dbReference type="SUPFAM" id="SSF56796">
    <property type="entry name" value="Dehydroquinate synthase-like"/>
    <property type="match status" value="1"/>
</dbReference>
<comment type="subcellular location">
    <subcellularLocation>
        <location evidence="4 18">Cytoplasm</location>
    </subcellularLocation>
</comment>
<dbReference type="GO" id="GO:0000166">
    <property type="term" value="F:nucleotide binding"/>
    <property type="evidence" value="ECO:0007669"/>
    <property type="project" value="UniProtKB-KW"/>
</dbReference>
<keyword evidence="23" id="KW-1185">Reference proteome</keyword>
<evidence type="ECO:0000256" key="3">
    <source>
        <dbReference type="ARBA" id="ARBA00003485"/>
    </source>
</evidence>
<dbReference type="InterPro" id="IPR016037">
    <property type="entry name" value="DHQ_synth_AroB"/>
</dbReference>
<keyword evidence="11 18" id="KW-0479">Metal-binding</keyword>
<dbReference type="PIRSF" id="PIRSF001455">
    <property type="entry name" value="DHQ_synth"/>
    <property type="match status" value="1"/>
</dbReference>
<sequence>MRRLPVALGERAYEIQIGRGLLARPECWDSLAGRRRVLVTDRHVAALHLPAVLATLGLTEDDCLVVDAGEAVKNWDSAERVLDWMLSKRLARDAVLIALGGGVIGDLAGFCAAIYQRGIDFVQVPTTLLAMVDSSVGGKTGVNHPRGKNLIGAFHQPRAVIADLDSLKTLPRRELSAGAAEVIKYGMLGDAAFFAELEQGGLAALMALDGETPAAVVERCCALKARIVGLDEREAVAGGPRALLNLGHTFGHAVETFAGYGHWLHGEAVGLGLVMAADLSARLGWISRAEAERCTALVAAAGLPLLPPEGMTPADFRRLMAGDKKVAGGQLRLVLLRALGEAVLTADFDDAALSACLQHYCRPA</sequence>
<dbReference type="RefSeq" id="WP_123210664.1">
    <property type="nucleotide sequence ID" value="NZ_RJVO01000001.1"/>
</dbReference>
<dbReference type="GO" id="GO:0003856">
    <property type="term" value="F:3-dehydroquinate synthase activity"/>
    <property type="evidence" value="ECO:0007669"/>
    <property type="project" value="UniProtKB-UniRule"/>
</dbReference>
<protein>
    <recommendedName>
        <fullName evidence="8 18">3-dehydroquinate synthase</fullName>
        <shortName evidence="18">DHQS</shortName>
        <ecNumber evidence="7 18">4.2.3.4</ecNumber>
    </recommendedName>
</protein>
<keyword evidence="17 18" id="KW-0170">Cobalt</keyword>
<evidence type="ECO:0000256" key="19">
    <source>
        <dbReference type="SAM" id="Phobius"/>
    </source>
</evidence>
<feature type="binding site" evidence="18">
    <location>
        <position position="248"/>
    </location>
    <ligand>
        <name>Zn(2+)</name>
        <dbReference type="ChEBI" id="CHEBI:29105"/>
    </ligand>
</feature>
<evidence type="ECO:0000256" key="1">
    <source>
        <dbReference type="ARBA" id="ARBA00001393"/>
    </source>
</evidence>
<dbReference type="InterPro" id="IPR030960">
    <property type="entry name" value="DHQS/DOIS_N"/>
</dbReference>
<evidence type="ECO:0000259" key="21">
    <source>
        <dbReference type="Pfam" id="PF24621"/>
    </source>
</evidence>
<evidence type="ECO:0000256" key="16">
    <source>
        <dbReference type="ARBA" id="ARBA00023239"/>
    </source>
</evidence>
<comment type="function">
    <text evidence="3 18">Catalyzes the conversion of 3-deoxy-D-arabino-heptulosonate 7-phosphate (DAHP) to dehydroquinate (DHQ).</text>
</comment>
<dbReference type="Gene3D" id="1.20.1090.10">
    <property type="entry name" value="Dehydroquinate synthase-like - alpha domain"/>
    <property type="match status" value="1"/>
</dbReference>
<comment type="pathway">
    <text evidence="5 18">Metabolic intermediate biosynthesis; chorismate biosynthesis; chorismate from D-erythrose 4-phosphate and phosphoenolpyruvate: step 2/7.</text>
</comment>
<dbReference type="HAMAP" id="MF_00110">
    <property type="entry name" value="DHQ_synthase"/>
    <property type="match status" value="1"/>
</dbReference>
<keyword evidence="9 18" id="KW-0963">Cytoplasm</keyword>
<dbReference type="Pfam" id="PF24621">
    <property type="entry name" value="DHQS_C"/>
    <property type="match status" value="1"/>
</dbReference>
<dbReference type="EC" id="4.2.3.4" evidence="7 18"/>
<dbReference type="CDD" id="cd08195">
    <property type="entry name" value="DHQS"/>
    <property type="match status" value="1"/>
</dbReference>
<feature type="transmembrane region" description="Helical" evidence="19">
    <location>
        <begin position="94"/>
        <end position="115"/>
    </location>
</feature>
<evidence type="ECO:0000259" key="20">
    <source>
        <dbReference type="Pfam" id="PF01761"/>
    </source>
</evidence>
<feature type="binding site" evidence="18">
    <location>
        <begin position="102"/>
        <end position="106"/>
    </location>
    <ligand>
        <name>NAD(+)</name>
        <dbReference type="ChEBI" id="CHEBI:57540"/>
    </ligand>
</feature>
<evidence type="ECO:0000256" key="2">
    <source>
        <dbReference type="ARBA" id="ARBA00001911"/>
    </source>
</evidence>
<dbReference type="GO" id="GO:0046872">
    <property type="term" value="F:metal ion binding"/>
    <property type="evidence" value="ECO:0007669"/>
    <property type="project" value="UniProtKB-KW"/>
</dbReference>
<dbReference type="PANTHER" id="PTHR43622:SF7">
    <property type="entry name" value="3-DEHYDROQUINATE SYNTHASE, CHLOROPLASTIC"/>
    <property type="match status" value="1"/>
</dbReference>
<feature type="binding site" evidence="18">
    <location>
        <position position="148"/>
    </location>
    <ligand>
        <name>NAD(+)</name>
        <dbReference type="ChEBI" id="CHEBI:57540"/>
    </ligand>
</feature>
<evidence type="ECO:0000256" key="10">
    <source>
        <dbReference type="ARBA" id="ARBA00022605"/>
    </source>
</evidence>
<dbReference type="EMBL" id="RJVO01000001">
    <property type="protein sequence ID" value="ROH93808.1"/>
    <property type="molecule type" value="Genomic_DNA"/>
</dbReference>
<keyword evidence="14 18" id="KW-0520">NAD</keyword>
<evidence type="ECO:0000256" key="13">
    <source>
        <dbReference type="ARBA" id="ARBA00022833"/>
    </source>
</evidence>
<dbReference type="FunFam" id="3.40.50.1970:FF:000001">
    <property type="entry name" value="3-dehydroquinate synthase"/>
    <property type="match status" value="1"/>
</dbReference>
<gene>
    <name evidence="18" type="primary">aroB</name>
    <name evidence="22" type="ORF">ED208_00875</name>
</gene>
<name>A0A3N0VPA7_9GAMM</name>
<evidence type="ECO:0000256" key="5">
    <source>
        <dbReference type="ARBA" id="ARBA00004661"/>
    </source>
</evidence>
<dbReference type="GO" id="GO:0005737">
    <property type="term" value="C:cytoplasm"/>
    <property type="evidence" value="ECO:0007669"/>
    <property type="project" value="UniProtKB-SubCell"/>
</dbReference>
<dbReference type="PANTHER" id="PTHR43622">
    <property type="entry name" value="3-DEHYDROQUINATE SYNTHASE"/>
    <property type="match status" value="1"/>
</dbReference>
<keyword evidence="19" id="KW-1133">Transmembrane helix</keyword>
<accession>A0A3N0VPA7</accession>
<feature type="domain" description="3-dehydroquinate synthase N-terminal" evidence="20">
    <location>
        <begin position="64"/>
        <end position="176"/>
    </location>
</feature>
<feature type="binding site" evidence="18">
    <location>
        <position position="139"/>
    </location>
    <ligand>
        <name>NAD(+)</name>
        <dbReference type="ChEBI" id="CHEBI:57540"/>
    </ligand>
</feature>
<evidence type="ECO:0000256" key="7">
    <source>
        <dbReference type="ARBA" id="ARBA00013031"/>
    </source>
</evidence>
<comment type="cofactor">
    <cofactor evidence="18">
        <name>Co(2+)</name>
        <dbReference type="ChEBI" id="CHEBI:48828"/>
    </cofactor>
    <cofactor evidence="18">
        <name>Zn(2+)</name>
        <dbReference type="ChEBI" id="CHEBI:29105"/>
    </cofactor>
    <text evidence="18">Binds 1 divalent metal cation per subunit. Can use either Co(2+) or Zn(2+).</text>
</comment>
<evidence type="ECO:0000256" key="8">
    <source>
        <dbReference type="ARBA" id="ARBA00017684"/>
    </source>
</evidence>
<feature type="binding site" evidence="18">
    <location>
        <begin position="126"/>
        <end position="127"/>
    </location>
    <ligand>
        <name>NAD(+)</name>
        <dbReference type="ChEBI" id="CHEBI:57540"/>
    </ligand>
</feature>
<dbReference type="AlphaFoldDB" id="A0A3N0VPA7"/>
<dbReference type="Proteomes" id="UP000282106">
    <property type="component" value="Unassembled WGS sequence"/>
</dbReference>
<dbReference type="UniPathway" id="UPA00053">
    <property type="reaction ID" value="UER00085"/>
</dbReference>
<dbReference type="InParanoid" id="A0A3N0VPA7"/>
<evidence type="ECO:0000256" key="14">
    <source>
        <dbReference type="ARBA" id="ARBA00023027"/>
    </source>
</evidence>
<comment type="cofactor">
    <cofactor evidence="2 18">
        <name>NAD(+)</name>
        <dbReference type="ChEBI" id="CHEBI:57540"/>
    </cofactor>
</comment>
<keyword evidence="13 18" id="KW-0862">Zinc</keyword>
<keyword evidence="16 18" id="KW-0456">Lyase</keyword>
<evidence type="ECO:0000256" key="18">
    <source>
        <dbReference type="HAMAP-Rule" id="MF_00110"/>
    </source>
</evidence>
<dbReference type="InterPro" id="IPR056179">
    <property type="entry name" value="DHQS_C"/>
</dbReference>
<keyword evidence="10 18" id="KW-0028">Amino-acid biosynthesis</keyword>
<dbReference type="InterPro" id="IPR030963">
    <property type="entry name" value="DHQ_synth_fam"/>
</dbReference>
<evidence type="ECO:0000313" key="23">
    <source>
        <dbReference type="Proteomes" id="UP000282106"/>
    </source>
</evidence>
<evidence type="ECO:0000313" key="22">
    <source>
        <dbReference type="EMBL" id="ROH93808.1"/>
    </source>
</evidence>
<keyword evidence="12 18" id="KW-0547">Nucleotide-binding</keyword>
<keyword evidence="15 18" id="KW-0057">Aromatic amino acid biosynthesis</keyword>
<keyword evidence="19" id="KW-0472">Membrane</keyword>
<evidence type="ECO:0000256" key="9">
    <source>
        <dbReference type="ARBA" id="ARBA00022490"/>
    </source>
</evidence>
<evidence type="ECO:0000256" key="11">
    <source>
        <dbReference type="ARBA" id="ARBA00022723"/>
    </source>
</evidence>
<feature type="binding site" evidence="18">
    <location>
        <position position="181"/>
    </location>
    <ligand>
        <name>Zn(2+)</name>
        <dbReference type="ChEBI" id="CHEBI:29105"/>
    </ligand>
</feature>
<dbReference type="FunCoup" id="A0A3N0VPA7">
    <property type="interactions" value="555"/>
</dbReference>
<evidence type="ECO:0000256" key="6">
    <source>
        <dbReference type="ARBA" id="ARBA00005412"/>
    </source>
</evidence>
<proteinExistence type="inferred from homology"/>
<reference evidence="22 23" key="1">
    <citation type="submission" date="2018-10" db="EMBL/GenBank/DDBJ databases">
        <authorList>
            <person name="Chen W.-M."/>
        </authorList>
    </citation>
    <scope>NUCLEOTIDE SEQUENCE [LARGE SCALE GENOMIC DNA]</scope>
    <source>
        <strain evidence="22 23">THS-13</strain>
    </source>
</reference>
<dbReference type="Pfam" id="PF01761">
    <property type="entry name" value="DHQ_synthase"/>
    <property type="match status" value="1"/>
</dbReference>
<evidence type="ECO:0000256" key="15">
    <source>
        <dbReference type="ARBA" id="ARBA00023141"/>
    </source>
</evidence>
<comment type="similarity">
    <text evidence="6 18">Belongs to the sugar phosphate cyclases superfamily. Dehydroquinate synthase family.</text>
</comment>
<evidence type="ECO:0000256" key="12">
    <source>
        <dbReference type="ARBA" id="ARBA00022741"/>
    </source>
</evidence>
<dbReference type="GO" id="GO:0008652">
    <property type="term" value="P:amino acid biosynthetic process"/>
    <property type="evidence" value="ECO:0007669"/>
    <property type="project" value="UniProtKB-KW"/>
</dbReference>
<comment type="caution">
    <text evidence="22">The sequence shown here is derived from an EMBL/GenBank/DDBJ whole genome shotgun (WGS) entry which is preliminary data.</text>
</comment>
<feature type="domain" description="3-dehydroquinate synthase C-terminal" evidence="21">
    <location>
        <begin position="178"/>
        <end position="326"/>
    </location>
</feature>
<dbReference type="InterPro" id="IPR050071">
    <property type="entry name" value="Dehydroquinate_synthase"/>
</dbReference>
<organism evidence="22 23">
    <name type="scientific">Stagnimonas aquatica</name>
    <dbReference type="NCBI Taxonomy" id="2689987"/>
    <lineage>
        <taxon>Bacteria</taxon>
        <taxon>Pseudomonadati</taxon>
        <taxon>Pseudomonadota</taxon>
        <taxon>Gammaproteobacteria</taxon>
        <taxon>Nevskiales</taxon>
        <taxon>Nevskiaceae</taxon>
        <taxon>Stagnimonas</taxon>
    </lineage>
</organism>
<dbReference type="GO" id="GO:0009073">
    <property type="term" value="P:aromatic amino acid family biosynthetic process"/>
    <property type="evidence" value="ECO:0007669"/>
    <property type="project" value="UniProtKB-KW"/>
</dbReference>
<dbReference type="NCBIfam" id="TIGR01357">
    <property type="entry name" value="aroB"/>
    <property type="match status" value="1"/>
</dbReference>
<evidence type="ECO:0000256" key="4">
    <source>
        <dbReference type="ARBA" id="ARBA00004496"/>
    </source>
</evidence>
<keyword evidence="19" id="KW-0812">Transmembrane</keyword>
<feature type="binding site" evidence="18">
    <location>
        <position position="265"/>
    </location>
    <ligand>
        <name>Zn(2+)</name>
        <dbReference type="ChEBI" id="CHEBI:29105"/>
    </ligand>
</feature>
<comment type="caution">
    <text evidence="18">Lacks conserved residue(s) required for the propagation of feature annotation.</text>
</comment>
<comment type="catalytic activity">
    <reaction evidence="1 18">
        <text>7-phospho-2-dehydro-3-deoxy-D-arabino-heptonate = 3-dehydroquinate + phosphate</text>
        <dbReference type="Rhea" id="RHEA:21968"/>
        <dbReference type="ChEBI" id="CHEBI:32364"/>
        <dbReference type="ChEBI" id="CHEBI:43474"/>
        <dbReference type="ChEBI" id="CHEBI:58394"/>
        <dbReference type="EC" id="4.2.3.4"/>
    </reaction>
</comment>
<dbReference type="Gene3D" id="3.40.50.1970">
    <property type="match status" value="1"/>
</dbReference>
<evidence type="ECO:0000256" key="17">
    <source>
        <dbReference type="ARBA" id="ARBA00023285"/>
    </source>
</evidence>
<dbReference type="GO" id="GO:0009423">
    <property type="term" value="P:chorismate biosynthetic process"/>
    <property type="evidence" value="ECO:0007669"/>
    <property type="project" value="UniProtKB-UniRule"/>
</dbReference>